<feature type="compositionally biased region" description="Polar residues" evidence="1">
    <location>
        <begin position="533"/>
        <end position="542"/>
    </location>
</feature>
<evidence type="ECO:0000256" key="1">
    <source>
        <dbReference type="SAM" id="MobiDB-lite"/>
    </source>
</evidence>
<evidence type="ECO:0000313" key="4">
    <source>
        <dbReference type="Proteomes" id="UP000054454"/>
    </source>
</evidence>
<dbReference type="InterPro" id="IPR052584">
    <property type="entry name" value="U2_snRNP_Complex_Component"/>
</dbReference>
<feature type="compositionally biased region" description="Acidic residues" evidence="1">
    <location>
        <begin position="130"/>
        <end position="140"/>
    </location>
</feature>
<sequence length="596" mass="68752">MLHVESPALNGLVAVENEKNRVKTKARIRRDKKRRKKIREEGYTESMNECDKNIMVNKSLEHKNKGLEMLENGEKDMNNGSLDVFFELDENDPTFMSFKEVFDKFNLSVKESNDADIEDKGEIFYSDDNIEEEEEEGEEENMPKKLSRKKARRQNRLSVAELKQLVKNPEVVEWFDVSAQDPKLLAHLKAYRNTIPVPSHWMQKRDYLASKRGIEKPPFELPDFIRATGIMEMRDSVREKEDNQTLRQKMRARVQPKMGKLDIDYQKLYNAFFRFQTKPPMTEYGEVYYEGKEFETNLKEKRPGDLSEELKEALNIPPGAPPPWLINMQRFGPPPSYPALKIPGLNAPIPSGAQFGFHPGGWGKPPVDEFNRPLYGDVFGIVQPQPPPDSGEPVERQLWGQLEDIEEESEQEYDEDDDEEKDIGMNNQEMLDGIETPSGVETPSGMVSSVPSGIETPEYIELRKQRISDLEVDSGRSFYQPLAEQQSRIKGFMGSEHIYDLSSVNKLPVLDAPESRKKKKNGVDVSLDPSLIENENNPTLAQKQLREKYEEAQRMQRIDPKGWDEDLSEMVAEQAAKQNAKRQKKVNEQKKEKFNF</sequence>
<feature type="region of interest" description="Disordered" evidence="1">
    <location>
        <begin position="431"/>
        <end position="453"/>
    </location>
</feature>
<dbReference type="GO" id="GO:0071014">
    <property type="term" value="C:post-mRNA release spliceosomal complex"/>
    <property type="evidence" value="ECO:0007669"/>
    <property type="project" value="EnsemblFungi"/>
</dbReference>
<protein>
    <recommendedName>
        <fullName evidence="2">PSP proline-rich domain-containing protein</fullName>
    </recommendedName>
</protein>
<dbReference type="OrthoDB" id="10260794at2759"/>
<feature type="compositionally biased region" description="Polar residues" evidence="1">
    <location>
        <begin position="439"/>
        <end position="451"/>
    </location>
</feature>
<organism evidence="3 4">
    <name type="scientific">Pneumocystis carinii (strain B80)</name>
    <name type="common">Rat pneumocystis pneumonia agent</name>
    <name type="synonym">Pneumocystis carinii f. sp. carinii</name>
    <dbReference type="NCBI Taxonomy" id="1408658"/>
    <lineage>
        <taxon>Eukaryota</taxon>
        <taxon>Fungi</taxon>
        <taxon>Dikarya</taxon>
        <taxon>Ascomycota</taxon>
        <taxon>Taphrinomycotina</taxon>
        <taxon>Pneumocystomycetes</taxon>
        <taxon>Pneumocystaceae</taxon>
        <taxon>Pneumocystis</taxon>
    </lineage>
</organism>
<dbReference type="Pfam" id="PF04046">
    <property type="entry name" value="PSP"/>
    <property type="match status" value="1"/>
</dbReference>
<comment type="caution">
    <text evidence="3">The sequence shown here is derived from an EMBL/GenBank/DDBJ whole genome shotgun (WGS) entry which is preliminary data.</text>
</comment>
<dbReference type="SMART" id="SM00581">
    <property type="entry name" value="PSP"/>
    <property type="match status" value="1"/>
</dbReference>
<dbReference type="AlphaFoldDB" id="A0A0W4ZCW2"/>
<dbReference type="Pfam" id="PF04037">
    <property type="entry name" value="DUF382"/>
    <property type="match status" value="1"/>
</dbReference>
<evidence type="ECO:0000259" key="2">
    <source>
        <dbReference type="SMART" id="SM00581"/>
    </source>
</evidence>
<dbReference type="VEuPathDB" id="FungiDB:T552_03035"/>
<feature type="compositionally biased region" description="Basic and acidic residues" evidence="1">
    <location>
        <begin position="544"/>
        <end position="564"/>
    </location>
</feature>
<proteinExistence type="predicted"/>
<reference evidence="4" key="1">
    <citation type="journal article" date="2016" name="Nat. Commun.">
        <title>Genome analysis of three Pneumocystis species reveals adaptation mechanisms to life exclusively in mammalian hosts.</title>
        <authorList>
            <person name="Ma L."/>
            <person name="Chen Z."/>
            <person name="Huang D.W."/>
            <person name="Kutty G."/>
            <person name="Ishihara M."/>
            <person name="Wang H."/>
            <person name="Abouelleil A."/>
            <person name="Bishop L."/>
            <person name="Davey E."/>
            <person name="Deng R."/>
            <person name="Deng X."/>
            <person name="Fan L."/>
            <person name="Fantoni G."/>
            <person name="Fitzgerald M."/>
            <person name="Gogineni E."/>
            <person name="Goldberg J.M."/>
            <person name="Handley G."/>
            <person name="Hu X."/>
            <person name="Huber C."/>
            <person name="Jiao X."/>
            <person name="Jones K."/>
            <person name="Levin J.Z."/>
            <person name="Liu Y."/>
            <person name="Macdonald P."/>
            <person name="Melnikov A."/>
            <person name="Raley C."/>
            <person name="Sassi M."/>
            <person name="Sherman B.T."/>
            <person name="Song X."/>
            <person name="Sykes S."/>
            <person name="Tran B."/>
            <person name="Walsh L."/>
            <person name="Xia Y."/>
            <person name="Yang J."/>
            <person name="Young S."/>
            <person name="Zeng Q."/>
            <person name="Zheng X."/>
            <person name="Stephens R."/>
            <person name="Nusbaum C."/>
            <person name="Birren B.W."/>
            <person name="Azadi P."/>
            <person name="Lempicki R.A."/>
            <person name="Cuomo C.A."/>
            <person name="Kovacs J.A."/>
        </authorList>
    </citation>
    <scope>NUCLEOTIDE SEQUENCE [LARGE SCALE GENOMIC DNA]</scope>
    <source>
        <strain evidence="4">B80</strain>
    </source>
</reference>
<feature type="domain" description="PSP proline-rich" evidence="2">
    <location>
        <begin position="298"/>
        <end position="351"/>
    </location>
</feature>
<dbReference type="PANTHER" id="PTHR12785:SF6">
    <property type="entry name" value="SPLICING FACTOR 3B SUBUNIT 2"/>
    <property type="match status" value="1"/>
</dbReference>
<dbReference type="RefSeq" id="XP_018224686.1">
    <property type="nucleotide sequence ID" value="XM_018371554.1"/>
</dbReference>
<feature type="region of interest" description="Disordered" evidence="1">
    <location>
        <begin position="130"/>
        <end position="153"/>
    </location>
</feature>
<dbReference type="InterPro" id="IPR007180">
    <property type="entry name" value="DUF382"/>
</dbReference>
<dbReference type="InterPro" id="IPR006568">
    <property type="entry name" value="PSP_pro-rich"/>
</dbReference>
<name>A0A0W4ZCW2_PNEC8</name>
<dbReference type="PANTHER" id="PTHR12785">
    <property type="entry name" value="SPLICING FACTOR 3B"/>
    <property type="match status" value="1"/>
</dbReference>
<feature type="compositionally biased region" description="Basic and acidic residues" evidence="1">
    <location>
        <begin position="585"/>
        <end position="596"/>
    </location>
</feature>
<keyword evidence="4" id="KW-1185">Reference proteome</keyword>
<evidence type="ECO:0000313" key="3">
    <source>
        <dbReference type="EMBL" id="KTW26142.1"/>
    </source>
</evidence>
<dbReference type="GO" id="GO:0005686">
    <property type="term" value="C:U2 snRNP"/>
    <property type="evidence" value="ECO:0007669"/>
    <property type="project" value="EnsemblFungi"/>
</dbReference>
<dbReference type="GeneID" id="28937757"/>
<gene>
    <name evidence="3" type="ORF">T552_03035</name>
</gene>
<dbReference type="EMBL" id="LFVZ01000014">
    <property type="protein sequence ID" value="KTW26142.1"/>
    <property type="molecule type" value="Genomic_DNA"/>
</dbReference>
<feature type="region of interest" description="Disordered" evidence="1">
    <location>
        <begin position="511"/>
        <end position="596"/>
    </location>
</feature>
<accession>A0A0W4ZCW2</accession>
<dbReference type="Proteomes" id="UP000054454">
    <property type="component" value="Unassembled WGS sequence"/>
</dbReference>